<dbReference type="PANTHER" id="PTHR46457:SF1">
    <property type="entry name" value="DNA REPAIR PROTEIN RAD51 HOMOLOG 4"/>
    <property type="match status" value="1"/>
</dbReference>
<evidence type="ECO:0000256" key="1">
    <source>
        <dbReference type="ARBA" id="ARBA00004123"/>
    </source>
</evidence>
<dbReference type="OrthoDB" id="336321at2759"/>
<accession>A0A7J7M1V2</accession>
<evidence type="ECO:0000313" key="5">
    <source>
        <dbReference type="Proteomes" id="UP000541444"/>
    </source>
</evidence>
<dbReference type="GO" id="GO:0000400">
    <property type="term" value="F:four-way junction DNA binding"/>
    <property type="evidence" value="ECO:0007669"/>
    <property type="project" value="TreeGrafter"/>
</dbReference>
<dbReference type="InterPro" id="IPR013632">
    <property type="entry name" value="Rad51_C"/>
</dbReference>
<name>A0A7J7M1V2_9MAGN</name>
<proteinExistence type="predicted"/>
<dbReference type="GO" id="GO:0008094">
    <property type="term" value="F:ATP-dependent activity, acting on DNA"/>
    <property type="evidence" value="ECO:0007669"/>
    <property type="project" value="TreeGrafter"/>
</dbReference>
<dbReference type="GO" id="GO:0042148">
    <property type="term" value="P:DNA strand invasion"/>
    <property type="evidence" value="ECO:0007669"/>
    <property type="project" value="TreeGrafter"/>
</dbReference>
<dbReference type="GO" id="GO:0003697">
    <property type="term" value="F:single-stranded DNA binding"/>
    <property type="evidence" value="ECO:0007669"/>
    <property type="project" value="TreeGrafter"/>
</dbReference>
<protein>
    <recommendedName>
        <fullName evidence="3">Rad51-like C-terminal domain-containing protein</fullName>
    </recommendedName>
</protein>
<comment type="subcellular location">
    <subcellularLocation>
        <location evidence="1">Nucleus</location>
    </subcellularLocation>
</comment>
<dbReference type="GO" id="GO:0005815">
    <property type="term" value="C:microtubule organizing center"/>
    <property type="evidence" value="ECO:0007669"/>
    <property type="project" value="TreeGrafter"/>
</dbReference>
<dbReference type="GO" id="GO:0000723">
    <property type="term" value="P:telomere maintenance"/>
    <property type="evidence" value="ECO:0007669"/>
    <property type="project" value="TreeGrafter"/>
</dbReference>
<dbReference type="InterPro" id="IPR051988">
    <property type="entry name" value="HRR_RAD51_Paralog"/>
</dbReference>
<dbReference type="PANTHER" id="PTHR46457">
    <property type="entry name" value="DNA REPAIR PROTEIN RAD51 HOMOLOG 4"/>
    <property type="match status" value="1"/>
</dbReference>
<gene>
    <name evidence="4" type="ORF">GIB67_014226</name>
</gene>
<dbReference type="AlphaFoldDB" id="A0A7J7M1V2"/>
<evidence type="ECO:0000256" key="2">
    <source>
        <dbReference type="ARBA" id="ARBA00023242"/>
    </source>
</evidence>
<keyword evidence="5" id="KW-1185">Reference proteome</keyword>
<keyword evidence="2" id="KW-0539">Nucleus</keyword>
<dbReference type="EMBL" id="JACGCM010001825">
    <property type="protein sequence ID" value="KAF6148855.1"/>
    <property type="molecule type" value="Genomic_DNA"/>
</dbReference>
<dbReference type="Proteomes" id="UP000541444">
    <property type="component" value="Unassembled WGS sequence"/>
</dbReference>
<organism evidence="4 5">
    <name type="scientific">Kingdonia uniflora</name>
    <dbReference type="NCBI Taxonomy" id="39325"/>
    <lineage>
        <taxon>Eukaryota</taxon>
        <taxon>Viridiplantae</taxon>
        <taxon>Streptophyta</taxon>
        <taxon>Embryophyta</taxon>
        <taxon>Tracheophyta</taxon>
        <taxon>Spermatophyta</taxon>
        <taxon>Magnoliopsida</taxon>
        <taxon>Ranunculales</taxon>
        <taxon>Circaeasteraceae</taxon>
        <taxon>Kingdonia</taxon>
    </lineage>
</organism>
<evidence type="ECO:0000313" key="4">
    <source>
        <dbReference type="EMBL" id="KAF6148855.1"/>
    </source>
</evidence>
<dbReference type="Pfam" id="PF08423">
    <property type="entry name" value="Rad51"/>
    <property type="match status" value="1"/>
</dbReference>
<feature type="domain" description="Rad51-like C-terminal" evidence="3">
    <location>
        <begin position="111"/>
        <end position="155"/>
    </location>
</feature>
<dbReference type="InterPro" id="IPR027417">
    <property type="entry name" value="P-loop_NTPase"/>
</dbReference>
<dbReference type="GO" id="GO:0005657">
    <property type="term" value="C:replication fork"/>
    <property type="evidence" value="ECO:0007669"/>
    <property type="project" value="TreeGrafter"/>
</dbReference>
<comment type="caution">
    <text evidence="4">The sequence shown here is derived from an EMBL/GenBank/DDBJ whole genome shotgun (WGS) entry which is preliminary data.</text>
</comment>
<dbReference type="SUPFAM" id="SSF52540">
    <property type="entry name" value="P-loop containing nucleoside triphosphate hydrolases"/>
    <property type="match status" value="1"/>
</dbReference>
<reference evidence="4 5" key="1">
    <citation type="journal article" date="2020" name="IScience">
        <title>Genome Sequencing of the Endangered Kingdonia uniflora (Circaeasteraceae, Ranunculales) Reveals Potential Mechanisms of Evolutionary Specialization.</title>
        <authorList>
            <person name="Sun Y."/>
            <person name="Deng T."/>
            <person name="Zhang A."/>
            <person name="Moore M.J."/>
            <person name="Landis J.B."/>
            <person name="Lin N."/>
            <person name="Zhang H."/>
            <person name="Zhang X."/>
            <person name="Huang J."/>
            <person name="Zhang X."/>
            <person name="Sun H."/>
            <person name="Wang H."/>
        </authorList>
    </citation>
    <scope>NUCLEOTIDE SEQUENCE [LARGE SCALE GENOMIC DNA]</scope>
    <source>
        <strain evidence="4">TB1705</strain>
        <tissue evidence="4">Leaf</tissue>
    </source>
</reference>
<evidence type="ECO:0000259" key="3">
    <source>
        <dbReference type="Pfam" id="PF08423"/>
    </source>
</evidence>
<dbReference type="GO" id="GO:0007131">
    <property type="term" value="P:reciprocal meiotic recombination"/>
    <property type="evidence" value="ECO:0007669"/>
    <property type="project" value="TreeGrafter"/>
</dbReference>
<sequence length="482" mass="54967">MPPLRTLANDFLMLDSDFRQFCALHGIFSGHYQHVKFEEYPRIKSNGIYVIECLFLAVEDFIVHDIYVLVAFAERQPNSVELKKGITQVLSIIDSQHQPWLNGVELLEDARQNKHVLSTGCEGIDLLLQGGLRQGQVTELVGPSSSGKTQVRYCLRFYRAELWSQMLQISSNNQLPWLCIGDFNTVLRMSEKKGRKPPYRRAVAEFSDVINAAYLTESITSGIRRLKTAIKIWKIHVLDKFVRNKELEREILQLQIRQEDDETNDLLNLQMLNKSKELGRIEEEEDWRQRSRVKWLFAGDRNTFFFHHSTQIKRVKSSIMEIKDQNGEVLSNQNNIKDYILTYYEEKFARHDVCLQTTSNVAHKYMGEVMFLDTCNSFSSKRVVCFAQVNRGDGRLRLLVIDSISSLITPILGSGGAHVYLEEVLEGGGLLYKRGYWIGIAFSELAPTPQVNSRGGCGLGQSVGRGAVIVDEVLAEASVHLE</sequence>
<dbReference type="GO" id="GO:0033063">
    <property type="term" value="C:Rad51B-Rad51C-Rad51D-XRCC2 complex"/>
    <property type="evidence" value="ECO:0007669"/>
    <property type="project" value="TreeGrafter"/>
</dbReference>
<dbReference type="GO" id="GO:0000724">
    <property type="term" value="P:double-strand break repair via homologous recombination"/>
    <property type="evidence" value="ECO:0007669"/>
    <property type="project" value="TreeGrafter"/>
</dbReference>
<dbReference type="Gene3D" id="3.40.50.300">
    <property type="entry name" value="P-loop containing nucleotide triphosphate hydrolases"/>
    <property type="match status" value="1"/>
</dbReference>